<evidence type="ECO:0000259" key="8">
    <source>
        <dbReference type="PROSITE" id="PS50967"/>
    </source>
</evidence>
<evidence type="ECO:0000256" key="4">
    <source>
        <dbReference type="ARBA" id="ARBA00023158"/>
    </source>
</evidence>
<reference evidence="9" key="1">
    <citation type="submission" date="2020-01" db="EMBL/GenBank/DDBJ databases">
        <authorList>
            <person name="Mishra B."/>
        </authorList>
    </citation>
    <scope>NUCLEOTIDE SEQUENCE [LARGE SCALE GENOMIC DNA]</scope>
</reference>
<dbReference type="PANTHER" id="PTHR12124">
    <property type="entry name" value="POLYMYOSITIS/SCLERODERMA AUTOANTIGEN-RELATED"/>
    <property type="match status" value="1"/>
</dbReference>
<organism evidence="9 10">
    <name type="scientific">Microthlaspi erraticum</name>
    <dbReference type="NCBI Taxonomy" id="1685480"/>
    <lineage>
        <taxon>Eukaryota</taxon>
        <taxon>Viridiplantae</taxon>
        <taxon>Streptophyta</taxon>
        <taxon>Embryophyta</taxon>
        <taxon>Tracheophyta</taxon>
        <taxon>Spermatophyta</taxon>
        <taxon>Magnoliopsida</taxon>
        <taxon>eudicotyledons</taxon>
        <taxon>Gunneridae</taxon>
        <taxon>Pentapetalae</taxon>
        <taxon>rosids</taxon>
        <taxon>malvids</taxon>
        <taxon>Brassicales</taxon>
        <taxon>Brassicaceae</taxon>
        <taxon>Coluteocarpeae</taxon>
        <taxon>Microthlaspi</taxon>
    </lineage>
</organism>
<dbReference type="EMBL" id="CACVBM020000377">
    <property type="protein sequence ID" value="CAA7018386.1"/>
    <property type="molecule type" value="Genomic_DNA"/>
</dbReference>
<dbReference type="InterPro" id="IPR045092">
    <property type="entry name" value="Rrp6-like"/>
</dbReference>
<dbReference type="SMART" id="SM00341">
    <property type="entry name" value="HRDC"/>
    <property type="match status" value="1"/>
</dbReference>
<feature type="compositionally biased region" description="Basic and acidic residues" evidence="7">
    <location>
        <begin position="639"/>
        <end position="651"/>
    </location>
</feature>
<dbReference type="CDD" id="cd06147">
    <property type="entry name" value="Rrp6p_like_exo"/>
    <property type="match status" value="1"/>
</dbReference>
<feature type="compositionally biased region" description="Acidic residues" evidence="7">
    <location>
        <begin position="670"/>
        <end position="700"/>
    </location>
</feature>
<dbReference type="PANTHER" id="PTHR12124:SF69">
    <property type="entry name" value="PROTEIN RRP6-LIKE 1"/>
    <property type="match status" value="1"/>
</dbReference>
<dbReference type="GO" id="GO:0071038">
    <property type="term" value="P:TRAMP-dependent tRNA surveillance pathway"/>
    <property type="evidence" value="ECO:0007669"/>
    <property type="project" value="TreeGrafter"/>
</dbReference>
<dbReference type="GO" id="GO:0000176">
    <property type="term" value="C:nuclear exosome (RNase complex)"/>
    <property type="evidence" value="ECO:0007669"/>
    <property type="project" value="InterPro"/>
</dbReference>
<dbReference type="GO" id="GO:0071037">
    <property type="term" value="P:nuclear polyadenylation-dependent snRNA catabolic process"/>
    <property type="evidence" value="ECO:0007669"/>
    <property type="project" value="TreeGrafter"/>
</dbReference>
<feature type="region of interest" description="Disordered" evidence="7">
    <location>
        <begin position="607"/>
        <end position="735"/>
    </location>
</feature>
<dbReference type="GO" id="GO:0071039">
    <property type="term" value="P:nuclear polyadenylation-dependent CUT catabolic process"/>
    <property type="evidence" value="ECO:0007669"/>
    <property type="project" value="TreeGrafter"/>
</dbReference>
<evidence type="ECO:0000256" key="5">
    <source>
        <dbReference type="ARBA" id="ARBA00023242"/>
    </source>
</evidence>
<dbReference type="InterPro" id="IPR049559">
    <property type="entry name" value="Rrp6p-like_exo"/>
</dbReference>
<evidence type="ECO:0000256" key="6">
    <source>
        <dbReference type="ARBA" id="ARBA00043957"/>
    </source>
</evidence>
<dbReference type="InterPro" id="IPR012337">
    <property type="entry name" value="RNaseH-like_sf"/>
</dbReference>
<dbReference type="Pfam" id="PF01612">
    <property type="entry name" value="DNA_pol_A_exo1"/>
    <property type="match status" value="1"/>
</dbReference>
<dbReference type="SUPFAM" id="SSF53098">
    <property type="entry name" value="Ribonuclease H-like"/>
    <property type="match status" value="1"/>
</dbReference>
<proteinExistence type="inferred from homology"/>
<accession>A0A6D2HUW2</accession>
<dbReference type="GO" id="GO:0080188">
    <property type="term" value="P:gene silencing by siRNA-directed DNA methylation"/>
    <property type="evidence" value="ECO:0007669"/>
    <property type="project" value="UniProtKB-ARBA"/>
</dbReference>
<feature type="compositionally biased region" description="Basic and acidic residues" evidence="7">
    <location>
        <begin position="607"/>
        <end position="625"/>
    </location>
</feature>
<evidence type="ECO:0000256" key="1">
    <source>
        <dbReference type="ARBA" id="ARBA00004123"/>
    </source>
</evidence>
<comment type="caution">
    <text evidence="9">The sequence shown here is derived from an EMBL/GenBank/DDBJ whole genome shotgun (WGS) entry which is preliminary data.</text>
</comment>
<dbReference type="GO" id="GO:0000166">
    <property type="term" value="F:nucleotide binding"/>
    <property type="evidence" value="ECO:0007669"/>
    <property type="project" value="InterPro"/>
</dbReference>
<sequence>MSASENHIAVEKPPEVKSLEAFIGGSFPETLSKLSSASLLIPAKEDFHFLYNFDEFKRPIDEIARSSQSCLETIGKSMTLPGGMDGGGGSGGDDWLVKVNDEILERVDASLDEHKTGVDSESVEKKEKNEIAEPKVDASLDEHKIGVVSEDVKMKKKIEIADEPKVDVQEAKVPFHVATIRKPQEEYLIMVNNANVPFEHFLLERSEDNLRFIHPLEKFSVRDFVDKDVGEVNPVKPLPLEETPFKLVEEVNDLKELADKLRSVDEFAVDLEHNQYRSFQGLTCLMQISTRSEDFVIDTFKLWDHIGPYLREFFKDPTKKKVMHGADRDVIWLQRDFGIYVCNLFDSGQASRVLKLERYSLEFLLKQICGVAANKQYQNADWRIRPLPDVMTRYAREDTHYLLYIYDVMRQDLHAMAKEDEQSVAPLVEVYKRSYDVCMQLYEKELFTVNSYLHLYGVMAANFNAVQLSIVAGLYEWRDRIARGDDESTGYVLPNKTLLDIAREMPFNVGSLRRSLKSKLPYVDRNLDAFLTVIRRSMRSAAAFEPVVQSLIESQRGTVAEKNMETTVEEAGTSSTGLLGSGKVSVDLSKIPTVGFGGLLPSKRKFESENKADEEGKVSKPKPDKGIIVVDDDEESNDAADRVSERPDKGKGISMTPTKPKRTIGPEDFIIVEDTSEDEYTSESDSDDDDSHDDGDGSDDGDGKEGDDDKGTSMRREKGGFMGMGSGFSNDWAFN</sequence>
<dbReference type="FunFam" id="1.10.150.80:FF:000001">
    <property type="entry name" value="Putative exosome component 10"/>
    <property type="match status" value="1"/>
</dbReference>
<dbReference type="GO" id="GO:0005730">
    <property type="term" value="C:nucleolus"/>
    <property type="evidence" value="ECO:0007669"/>
    <property type="project" value="UniProtKB-ARBA"/>
</dbReference>
<dbReference type="InterPro" id="IPR012588">
    <property type="entry name" value="Exosome-assoc_fac_Rrp6_N"/>
</dbReference>
<keyword evidence="2" id="KW-0698">rRNA processing</keyword>
<dbReference type="GO" id="GO:0071035">
    <property type="term" value="P:nuclear polyadenylation-dependent rRNA catabolic process"/>
    <property type="evidence" value="ECO:0007669"/>
    <property type="project" value="TreeGrafter"/>
</dbReference>
<evidence type="ECO:0000313" key="10">
    <source>
        <dbReference type="Proteomes" id="UP000467841"/>
    </source>
</evidence>
<dbReference type="AlphaFoldDB" id="A0A6D2HUW2"/>
<keyword evidence="4" id="KW-0943">RNA-mediated gene silencing</keyword>
<dbReference type="PROSITE" id="PS50967">
    <property type="entry name" value="HRDC"/>
    <property type="match status" value="1"/>
</dbReference>
<protein>
    <recommendedName>
        <fullName evidence="8">HRDC domain-containing protein</fullName>
    </recommendedName>
</protein>
<evidence type="ECO:0000313" key="9">
    <source>
        <dbReference type="EMBL" id="CAA7018386.1"/>
    </source>
</evidence>
<comment type="similarity">
    <text evidence="6">Belongs to the exosome component 10/RRP6 family.</text>
</comment>
<evidence type="ECO:0000256" key="7">
    <source>
        <dbReference type="SAM" id="MobiDB-lite"/>
    </source>
</evidence>
<dbReference type="FunFam" id="3.30.420.10:FF:000065">
    <property type="entry name" value="Protein RRP6-like 2 isoform A"/>
    <property type="match status" value="1"/>
</dbReference>
<dbReference type="GO" id="GO:0000467">
    <property type="term" value="P:exonucleolytic trimming to generate mature 3'-end of 5.8S rRNA from tricistronic rRNA transcript (SSU-rRNA, 5.8S rRNA, LSU-rRNA)"/>
    <property type="evidence" value="ECO:0007669"/>
    <property type="project" value="InterPro"/>
</dbReference>
<evidence type="ECO:0000256" key="3">
    <source>
        <dbReference type="ARBA" id="ARBA00022835"/>
    </source>
</evidence>
<name>A0A6D2HUW2_9BRAS</name>
<dbReference type="GO" id="GO:0000175">
    <property type="term" value="F:3'-5'-RNA exonuclease activity"/>
    <property type="evidence" value="ECO:0007669"/>
    <property type="project" value="InterPro"/>
</dbReference>
<dbReference type="GO" id="GO:0071051">
    <property type="term" value="P:poly(A)-dependent snoRNA 3'-end processing"/>
    <property type="evidence" value="ECO:0007669"/>
    <property type="project" value="TreeGrafter"/>
</dbReference>
<keyword evidence="5" id="KW-0539">Nucleus</keyword>
<dbReference type="OrthoDB" id="2250022at2759"/>
<dbReference type="InterPro" id="IPR002121">
    <property type="entry name" value="HRDC_dom"/>
</dbReference>
<dbReference type="Pfam" id="PF08066">
    <property type="entry name" value="PMC2NT"/>
    <property type="match status" value="1"/>
</dbReference>
<dbReference type="InterPro" id="IPR044876">
    <property type="entry name" value="HRDC_dom_sf"/>
</dbReference>
<dbReference type="GO" id="GO:0071040">
    <property type="term" value="P:nuclear polyadenylation-dependent antisense transcript catabolic process"/>
    <property type="evidence" value="ECO:0007669"/>
    <property type="project" value="TreeGrafter"/>
</dbReference>
<dbReference type="GO" id="GO:0071036">
    <property type="term" value="P:nuclear polyadenylation-dependent snoRNA catabolic process"/>
    <property type="evidence" value="ECO:0007669"/>
    <property type="project" value="TreeGrafter"/>
</dbReference>
<dbReference type="GO" id="GO:0003727">
    <property type="term" value="F:single-stranded RNA binding"/>
    <property type="evidence" value="ECO:0007669"/>
    <property type="project" value="TreeGrafter"/>
</dbReference>
<comment type="subcellular location">
    <subcellularLocation>
        <location evidence="1">Nucleus</location>
    </subcellularLocation>
</comment>
<dbReference type="GO" id="GO:0071044">
    <property type="term" value="P:histone mRNA catabolic process"/>
    <property type="evidence" value="ECO:0007669"/>
    <property type="project" value="TreeGrafter"/>
</dbReference>
<feature type="domain" description="HRDC" evidence="8">
    <location>
        <begin position="464"/>
        <end position="544"/>
    </location>
</feature>
<dbReference type="Pfam" id="PF00570">
    <property type="entry name" value="HRDC"/>
    <property type="match status" value="1"/>
</dbReference>
<dbReference type="InterPro" id="IPR002562">
    <property type="entry name" value="3'-5'_exonuclease_dom"/>
</dbReference>
<evidence type="ECO:0000256" key="2">
    <source>
        <dbReference type="ARBA" id="ARBA00022552"/>
    </source>
</evidence>
<dbReference type="Proteomes" id="UP000467841">
    <property type="component" value="Unassembled WGS sequence"/>
</dbReference>
<dbReference type="InterPro" id="IPR036397">
    <property type="entry name" value="RNaseH_sf"/>
</dbReference>
<dbReference type="InterPro" id="IPR010997">
    <property type="entry name" value="HRDC-like_sf"/>
</dbReference>
<keyword evidence="3" id="KW-0271">Exosome</keyword>
<dbReference type="SMART" id="SM00474">
    <property type="entry name" value="35EXOc"/>
    <property type="match status" value="1"/>
</dbReference>
<keyword evidence="10" id="KW-1185">Reference proteome</keyword>
<dbReference type="SUPFAM" id="SSF47819">
    <property type="entry name" value="HRDC-like"/>
    <property type="match status" value="1"/>
</dbReference>
<feature type="compositionally biased region" description="Basic and acidic residues" evidence="7">
    <location>
        <begin position="701"/>
        <end position="719"/>
    </location>
</feature>
<dbReference type="Gene3D" id="3.30.420.10">
    <property type="entry name" value="Ribonuclease H-like superfamily/Ribonuclease H"/>
    <property type="match status" value="1"/>
</dbReference>
<gene>
    <name evidence="9" type="ORF">MERR_LOCUS5621</name>
</gene>
<dbReference type="Gene3D" id="1.10.150.80">
    <property type="entry name" value="HRDC domain"/>
    <property type="match status" value="1"/>
</dbReference>